<dbReference type="InterPro" id="IPR043502">
    <property type="entry name" value="DNA/RNA_pol_sf"/>
</dbReference>
<dbReference type="InterPro" id="IPR052434">
    <property type="entry name" value="Tectonic-like_complex_comp"/>
</dbReference>
<evidence type="ECO:0000259" key="4">
    <source>
        <dbReference type="Pfam" id="PF24652"/>
    </source>
</evidence>
<feature type="region of interest" description="Disordered" evidence="1">
    <location>
        <begin position="541"/>
        <end position="594"/>
    </location>
</feature>
<evidence type="ECO:0000259" key="3">
    <source>
        <dbReference type="Pfam" id="PF17661"/>
    </source>
</evidence>
<feature type="compositionally biased region" description="Acidic residues" evidence="1">
    <location>
        <begin position="192"/>
        <end position="206"/>
    </location>
</feature>
<dbReference type="SUPFAM" id="SSF56672">
    <property type="entry name" value="DNA/RNA polymerases"/>
    <property type="match status" value="1"/>
</dbReference>
<evidence type="ECO:0000259" key="2">
    <source>
        <dbReference type="Pfam" id="PF15625"/>
    </source>
</evidence>
<dbReference type="Ensembl" id="ENSFHET00000018852.1">
    <property type="protein sequence ID" value="ENSFHEP00000028810.1"/>
    <property type="gene ID" value="ENSFHEG00000013423.1"/>
</dbReference>
<dbReference type="Pfam" id="PF15625">
    <property type="entry name" value="CC2D2AN-C2"/>
    <property type="match status" value="1"/>
</dbReference>
<dbReference type="InterPro" id="IPR028928">
    <property type="entry name" value="CC2D2AN-C2"/>
</dbReference>
<evidence type="ECO:0000259" key="5">
    <source>
        <dbReference type="Pfam" id="PF24656"/>
    </source>
</evidence>
<dbReference type="GO" id="GO:0035869">
    <property type="term" value="C:ciliary transition zone"/>
    <property type="evidence" value="ECO:0007669"/>
    <property type="project" value="TreeGrafter"/>
</dbReference>
<evidence type="ECO:0000256" key="1">
    <source>
        <dbReference type="SAM" id="MobiDB-lite"/>
    </source>
</evidence>
<dbReference type="Proteomes" id="UP000265000">
    <property type="component" value="Unplaced"/>
</dbReference>
<dbReference type="InterPro" id="IPR041510">
    <property type="entry name" value="DUF5523"/>
</dbReference>
<organism evidence="6 7">
    <name type="scientific">Fundulus heteroclitus</name>
    <name type="common">Killifish</name>
    <name type="synonym">Mummichog</name>
    <dbReference type="NCBI Taxonomy" id="8078"/>
    <lineage>
        <taxon>Eukaryota</taxon>
        <taxon>Metazoa</taxon>
        <taxon>Chordata</taxon>
        <taxon>Craniata</taxon>
        <taxon>Vertebrata</taxon>
        <taxon>Euteleostomi</taxon>
        <taxon>Actinopterygii</taxon>
        <taxon>Neopterygii</taxon>
        <taxon>Teleostei</taxon>
        <taxon>Neoteleostei</taxon>
        <taxon>Acanthomorphata</taxon>
        <taxon>Ovalentaria</taxon>
        <taxon>Atherinomorphae</taxon>
        <taxon>Cyprinodontiformes</taxon>
        <taxon>Fundulidae</taxon>
        <taxon>Fundulus</taxon>
    </lineage>
</organism>
<feature type="domain" description="Centrosomal protein of 76 kDa C-terminal" evidence="4">
    <location>
        <begin position="1420"/>
        <end position="1542"/>
    </location>
</feature>
<feature type="domain" description="CC2D2A N-terminal C2" evidence="2">
    <location>
        <begin position="600"/>
        <end position="773"/>
    </location>
</feature>
<feature type="domain" description="DUF5523" evidence="3">
    <location>
        <begin position="124"/>
        <end position="345"/>
    </location>
</feature>
<protein>
    <submittedName>
        <fullName evidence="6">Coiled-coil and C2 domain containing 2A</fullName>
    </submittedName>
</protein>
<evidence type="ECO:0000313" key="6">
    <source>
        <dbReference type="Ensembl" id="ENSFHEP00000028810.1"/>
    </source>
</evidence>
<dbReference type="GO" id="GO:1904491">
    <property type="term" value="P:protein localization to ciliary transition zone"/>
    <property type="evidence" value="ECO:0007669"/>
    <property type="project" value="TreeGrafter"/>
</dbReference>
<sequence>PPSWKEAIISVIHKEGKDKLDCGSYRPISVLNIDYRLFTCIMARRLEEFLPSVIHNDQTGFIRQRQTQDNIRRTLHVIDHIQKNKLEAIIISIDAEKAFDSVDWNFRFRVLHRFGLHSTIIKTIQDDPLALRSRVKFREAGRRVVKDLPTAEEAFNFFTFNYEPEPPSQQEGTSRKRQKRRERVEKDKGEDSQEEAEVEEDAESEDAPLVRNEDDLFAIDHSPQDFVEMRKAEYVAYRKRVQRDRELLFTPSFRTVPTSVKLPENMKPRFLEDEGLYVGERPPVSLTNENILENRILKMSEGNKWFGDDGKVIALPDPIKESSTRPPLFHMEGDLDPALQTVYRKSKYANLYIAGAADPEGDYQLDVDVSGLIFSHHPLFSREHVLASRLAQLYDQHLSRQHNNLTGHLTDKVNPADSCLSAEKHFSEISEYSLEVRNTRQLRDTEQEKDRTLLRSVIKVWKEIKALREFQKFTNTPFKLYLRRENVDRASDERDYEGEILAEVLELEAESEGEYQKKLAEYKKQLEDWKLWRRKQVPKKKKKKGLAQEDTEEEDQDQDESESEGPFEEGPAKPQPPERPDVDSMEQWVREKASRIRRKPGEAILIPELSASGSITASELCPRAEIARREDVSRRSLFIKILYNDKEVSRTDSRSLSADFRVHFGQIFNLKIINCPHSINLQVFEEVGSSCSLLAQVFVPVPDPSVVTGSAPIEEFEFSSNQRVMFDHEGVGSDVPLSFESDGSNRLTLLTSGKLSCCVSWGIGEEGVPLAPPVSQQPGGTHSGRWHLDAVSYIGASGLYDMKKIGEWATQSRLDPNDPKNTSIMQLLKVASSGEVTAPDYFRLEHLQEEFNFVTDEELERSKRFRLLRLRNQEAPEFRNYKFVPLLEREVSDKVFQDYEKRLKDGEIIDTREHLDPHRALVAKYLQKIRESVINRFILAKHFYQLSDLVTEEEIPSIGILGINLFKLAESKRPLKPQRKERKKVTAQNLSDGDIKLLINVIRAHNIPIRKPLVRYRTPSRSFQLPTLGPVASALACVSHVIQVQVRPFVEVSFQRTVLQTTTADGPNPSWNEELQLPFSAPNGDYSTSSLQSVKDEVFINIFDEVLYETGPSKVRCCRIDGAFKVNTPAVLLGYSREHGGSSSVYDQWRSTHGGTFLRLFLTIEPQLVPGESVREKVTQSFGFSFDSQEDERLLQAAEKFEKEAAQGFPDRPCITTVTDLSGKTVFITRYVRPLNPPQEFLDAFPNNPQEATTMVARFVSLIPSLPDQVSFSGTCDLWSTCDQFLTLLAGDEEEHAVLLCNYFLFLGKRAWLVIGTAIPEGTTVYVLTHEQSGYFIWNPSSGQFYNKDDAFCPLQTVGCLVNADNVWYNVQENPSPLNTNFDITKSNMWKPFFSRSFSHPGLSSVQPEELVYRPVDRAAAAELQDRVEKILKEKIMEWRPRHPTRWNRYCNTTLKQFLPKLEQSRGQDVAEGHRLELQNLLGDYRIAGFPLHLPFSEIRPIIEAVHSTGVHNIHSANVEFALAVYVHPYPNNVLSVWVYLASLVRT</sequence>
<reference evidence="6" key="1">
    <citation type="submission" date="2025-08" db="UniProtKB">
        <authorList>
            <consortium name="Ensembl"/>
        </authorList>
    </citation>
    <scope>IDENTIFICATION</scope>
</reference>
<dbReference type="InterPro" id="IPR056290">
    <property type="entry name" value="CEPT76/DRC7_peptidase-like_dom"/>
</dbReference>
<dbReference type="Pfam" id="PF24656">
    <property type="entry name" value="CEPT76_peptidase"/>
    <property type="match status" value="1"/>
</dbReference>
<name>A0A3Q2UEP0_FUNHE</name>
<feature type="region of interest" description="Disordered" evidence="1">
    <location>
        <begin position="160"/>
        <end position="210"/>
    </location>
</feature>
<feature type="compositionally biased region" description="Basic and acidic residues" evidence="1">
    <location>
        <begin position="576"/>
        <end position="594"/>
    </location>
</feature>
<proteinExistence type="predicted"/>
<feature type="compositionally biased region" description="Basic and acidic residues" evidence="1">
    <location>
        <begin position="182"/>
        <end position="191"/>
    </location>
</feature>
<dbReference type="STRING" id="8078.ENSFHEP00000028810"/>
<dbReference type="InterPro" id="IPR056288">
    <property type="entry name" value="CEP76_C"/>
</dbReference>
<dbReference type="PANTHER" id="PTHR20837:SF7">
    <property type="entry name" value="COILED-COIL AND C2 DOMAIN-CONTAINING PROTEIN 2A"/>
    <property type="match status" value="1"/>
</dbReference>
<dbReference type="CDD" id="cd01650">
    <property type="entry name" value="RT_nLTR_like"/>
    <property type="match status" value="1"/>
</dbReference>
<reference evidence="6" key="2">
    <citation type="submission" date="2025-09" db="UniProtKB">
        <authorList>
            <consortium name="Ensembl"/>
        </authorList>
    </citation>
    <scope>IDENTIFICATION</scope>
</reference>
<keyword evidence="7" id="KW-1185">Reference proteome</keyword>
<feature type="domain" description="CEP76/DRC7 peptidase-like" evidence="5">
    <location>
        <begin position="1277"/>
        <end position="1393"/>
    </location>
</feature>
<dbReference type="GO" id="GO:1905515">
    <property type="term" value="P:non-motile cilium assembly"/>
    <property type="evidence" value="ECO:0007669"/>
    <property type="project" value="TreeGrafter"/>
</dbReference>
<dbReference type="Pfam" id="PF17661">
    <property type="entry name" value="DUF5523"/>
    <property type="match status" value="1"/>
</dbReference>
<dbReference type="PANTHER" id="PTHR20837">
    <property type="entry name" value="CENTROSOMAL PROTEIN-RELATED"/>
    <property type="match status" value="1"/>
</dbReference>
<accession>A0A3Q2UEP0</accession>
<dbReference type="GeneTree" id="ENSGT00940000155482"/>
<evidence type="ECO:0000313" key="7">
    <source>
        <dbReference type="Proteomes" id="UP000265000"/>
    </source>
</evidence>
<dbReference type="Pfam" id="PF24652">
    <property type="entry name" value="CEP76_C"/>
    <property type="match status" value="1"/>
</dbReference>
<feature type="compositionally biased region" description="Acidic residues" evidence="1">
    <location>
        <begin position="549"/>
        <end position="567"/>
    </location>
</feature>